<dbReference type="InterPro" id="IPR012674">
    <property type="entry name" value="Calycin"/>
</dbReference>
<evidence type="ECO:0000256" key="1">
    <source>
        <dbReference type="ARBA" id="ARBA00006889"/>
    </source>
</evidence>
<keyword evidence="6" id="KW-1185">Reference proteome</keyword>
<keyword evidence="2" id="KW-0446">Lipid-binding</keyword>
<evidence type="ECO:0000313" key="5">
    <source>
        <dbReference type="EMBL" id="GFN82208.1"/>
    </source>
</evidence>
<feature type="domain" description="Lipocalin/cytosolic fatty-acid binding" evidence="4">
    <location>
        <begin position="39"/>
        <end position="183"/>
    </location>
</feature>
<evidence type="ECO:0000256" key="3">
    <source>
        <dbReference type="PIRNR" id="PIRNR036893"/>
    </source>
</evidence>
<dbReference type="GO" id="GO:0000302">
    <property type="term" value="P:response to reactive oxygen species"/>
    <property type="evidence" value="ECO:0007669"/>
    <property type="project" value="TreeGrafter"/>
</dbReference>
<comment type="caution">
    <text evidence="5">The sequence shown here is derived from an EMBL/GenBank/DDBJ whole genome shotgun (WGS) entry which is preliminary data.</text>
</comment>
<evidence type="ECO:0000256" key="2">
    <source>
        <dbReference type="ARBA" id="ARBA00023121"/>
    </source>
</evidence>
<dbReference type="PIRSF" id="PIRSF036893">
    <property type="entry name" value="Lipocalin_ApoD"/>
    <property type="match status" value="1"/>
</dbReference>
<dbReference type="EMBL" id="BLXT01000976">
    <property type="protein sequence ID" value="GFN82208.1"/>
    <property type="molecule type" value="Genomic_DNA"/>
</dbReference>
<evidence type="ECO:0000313" key="6">
    <source>
        <dbReference type="Proteomes" id="UP000735302"/>
    </source>
</evidence>
<keyword evidence="3" id="KW-0732">Signal</keyword>
<reference evidence="5 6" key="1">
    <citation type="journal article" date="2021" name="Elife">
        <title>Chloroplast acquisition without the gene transfer in kleptoplastic sea slugs, Plakobranchus ocellatus.</title>
        <authorList>
            <person name="Maeda T."/>
            <person name="Takahashi S."/>
            <person name="Yoshida T."/>
            <person name="Shimamura S."/>
            <person name="Takaki Y."/>
            <person name="Nagai Y."/>
            <person name="Toyoda A."/>
            <person name="Suzuki Y."/>
            <person name="Arimoto A."/>
            <person name="Ishii H."/>
            <person name="Satoh N."/>
            <person name="Nishiyama T."/>
            <person name="Hasebe M."/>
            <person name="Maruyama T."/>
            <person name="Minagawa J."/>
            <person name="Obokata J."/>
            <person name="Shigenobu S."/>
        </authorList>
    </citation>
    <scope>NUCLEOTIDE SEQUENCE [LARGE SCALE GENOMIC DNA]</scope>
</reference>
<dbReference type="Pfam" id="PF08212">
    <property type="entry name" value="Lipocalin_2"/>
    <property type="match status" value="1"/>
</dbReference>
<feature type="signal peptide" evidence="3">
    <location>
        <begin position="1"/>
        <end position="24"/>
    </location>
</feature>
<dbReference type="GO" id="GO:0008289">
    <property type="term" value="F:lipid binding"/>
    <property type="evidence" value="ECO:0007669"/>
    <property type="project" value="UniProtKB-KW"/>
</dbReference>
<sequence length="195" mass="22081">MDFKKPWFFYVILVYSEVMILVQAKCMSPPPSSNFTLGGYYGLWFEAGKIQTPGGAFFEKDCVCTTIEVEPKSNKTTGDCTALNSCRKLKPQGKYINATGQLEDMNPPGKWKESFFFFLPKVDYTVIYLDKDFAVEYDCGETLGITNYCIHVMARVPDPDLTKVQSLVNFAEQLGLNTDKLPYNQTHQAGCWGKR</sequence>
<dbReference type="GO" id="GO:0006629">
    <property type="term" value="P:lipid metabolic process"/>
    <property type="evidence" value="ECO:0007669"/>
    <property type="project" value="TreeGrafter"/>
</dbReference>
<dbReference type="AlphaFoldDB" id="A0AAV3YJI9"/>
<dbReference type="PANTHER" id="PTHR10612:SF62">
    <property type="entry name" value="LIPOCALIN_CYTOSOLIC FATTY-ACID BINDING DOMAIN-CONTAINING PROTEIN"/>
    <property type="match status" value="1"/>
</dbReference>
<accession>A0AAV3YJI9</accession>
<comment type="similarity">
    <text evidence="1 3">Belongs to the calycin superfamily. Lipocalin family.</text>
</comment>
<dbReference type="InterPro" id="IPR000566">
    <property type="entry name" value="Lipocln_cytosolic_FA-bd_dom"/>
</dbReference>
<feature type="chain" id="PRO_5043115978" evidence="3">
    <location>
        <begin position="25"/>
        <end position="195"/>
    </location>
</feature>
<dbReference type="Proteomes" id="UP000735302">
    <property type="component" value="Unassembled WGS sequence"/>
</dbReference>
<dbReference type="PANTHER" id="PTHR10612">
    <property type="entry name" value="APOLIPOPROTEIN D"/>
    <property type="match status" value="1"/>
</dbReference>
<evidence type="ECO:0000259" key="4">
    <source>
        <dbReference type="Pfam" id="PF08212"/>
    </source>
</evidence>
<protein>
    <submittedName>
        <fullName evidence="5">Prostaglandin-h2 d-isomerase</fullName>
    </submittedName>
</protein>
<gene>
    <name evidence="5" type="ORF">PoB_000871400</name>
</gene>
<proteinExistence type="inferred from homology"/>
<organism evidence="5 6">
    <name type="scientific">Plakobranchus ocellatus</name>
    <dbReference type="NCBI Taxonomy" id="259542"/>
    <lineage>
        <taxon>Eukaryota</taxon>
        <taxon>Metazoa</taxon>
        <taxon>Spiralia</taxon>
        <taxon>Lophotrochozoa</taxon>
        <taxon>Mollusca</taxon>
        <taxon>Gastropoda</taxon>
        <taxon>Heterobranchia</taxon>
        <taxon>Euthyneura</taxon>
        <taxon>Panpulmonata</taxon>
        <taxon>Sacoglossa</taxon>
        <taxon>Placobranchoidea</taxon>
        <taxon>Plakobranchidae</taxon>
        <taxon>Plakobranchus</taxon>
    </lineage>
</organism>
<name>A0AAV3YJI9_9GAST</name>
<dbReference type="SUPFAM" id="SSF50814">
    <property type="entry name" value="Lipocalins"/>
    <property type="match status" value="1"/>
</dbReference>
<dbReference type="InterPro" id="IPR022271">
    <property type="entry name" value="Lipocalin_ApoD"/>
</dbReference>
<dbReference type="GO" id="GO:0005737">
    <property type="term" value="C:cytoplasm"/>
    <property type="evidence" value="ECO:0007669"/>
    <property type="project" value="TreeGrafter"/>
</dbReference>
<dbReference type="Gene3D" id="2.40.128.20">
    <property type="match status" value="1"/>
</dbReference>